<accession>A0A919UFZ3</accession>
<keyword evidence="4" id="KW-1185">Reference proteome</keyword>
<name>A0A919UFZ3_9MICO</name>
<reference evidence="3" key="1">
    <citation type="submission" date="2021-01" db="EMBL/GenBank/DDBJ databases">
        <title>Whole genome shotgun sequence of Demequina activiva NBRC 110675.</title>
        <authorList>
            <person name="Komaki H."/>
            <person name="Tamura T."/>
        </authorList>
    </citation>
    <scope>NUCLEOTIDE SEQUENCE</scope>
    <source>
        <strain evidence="3">NBRC 110675</strain>
    </source>
</reference>
<feature type="compositionally biased region" description="Polar residues" evidence="1">
    <location>
        <begin position="11"/>
        <end position="20"/>
    </location>
</feature>
<comment type="caution">
    <text evidence="3">The sequence shown here is derived from an EMBL/GenBank/DDBJ whole genome shotgun (WGS) entry which is preliminary data.</text>
</comment>
<sequence length="138" mass="14965">MSAAPLRRPRTSTAVPTRATQPRERGTSQDRRHLRAVSAPEQARSLAPFAWTCVLIIMAALASVLAITTAMSEGAYERRDLKIEIAQLHQQRAALVSELEANSSPTYLAEAARGLGMEPHTTLGFVSLTDQAVLKQGE</sequence>
<proteinExistence type="predicted"/>
<evidence type="ECO:0000256" key="2">
    <source>
        <dbReference type="SAM" id="Phobius"/>
    </source>
</evidence>
<keyword evidence="2" id="KW-0472">Membrane</keyword>
<protein>
    <recommendedName>
        <fullName evidence="5">Cell division protein FtsL</fullName>
    </recommendedName>
</protein>
<dbReference type="EMBL" id="BONR01000002">
    <property type="protein sequence ID" value="GIG54282.1"/>
    <property type="molecule type" value="Genomic_DNA"/>
</dbReference>
<feature type="compositionally biased region" description="Basic and acidic residues" evidence="1">
    <location>
        <begin position="21"/>
        <end position="31"/>
    </location>
</feature>
<keyword evidence="2" id="KW-0812">Transmembrane</keyword>
<keyword evidence="2" id="KW-1133">Transmembrane helix</keyword>
<evidence type="ECO:0000313" key="4">
    <source>
        <dbReference type="Proteomes" id="UP000652354"/>
    </source>
</evidence>
<evidence type="ECO:0008006" key="5">
    <source>
        <dbReference type="Google" id="ProtNLM"/>
    </source>
</evidence>
<feature type="transmembrane region" description="Helical" evidence="2">
    <location>
        <begin position="49"/>
        <end position="72"/>
    </location>
</feature>
<evidence type="ECO:0000256" key="1">
    <source>
        <dbReference type="SAM" id="MobiDB-lite"/>
    </source>
</evidence>
<feature type="region of interest" description="Disordered" evidence="1">
    <location>
        <begin position="1"/>
        <end position="39"/>
    </location>
</feature>
<dbReference type="Proteomes" id="UP000652354">
    <property type="component" value="Unassembled WGS sequence"/>
</dbReference>
<evidence type="ECO:0000313" key="3">
    <source>
        <dbReference type="EMBL" id="GIG54282.1"/>
    </source>
</evidence>
<gene>
    <name evidence="3" type="ORF">Dac01nite_10340</name>
</gene>
<dbReference type="AlphaFoldDB" id="A0A919UFZ3"/>
<dbReference type="RefSeq" id="WP_203653860.1">
    <property type="nucleotide sequence ID" value="NZ_BONR01000002.1"/>
</dbReference>
<organism evidence="3 4">
    <name type="scientific">Demequina activiva</name>
    <dbReference type="NCBI Taxonomy" id="1582364"/>
    <lineage>
        <taxon>Bacteria</taxon>
        <taxon>Bacillati</taxon>
        <taxon>Actinomycetota</taxon>
        <taxon>Actinomycetes</taxon>
        <taxon>Micrococcales</taxon>
        <taxon>Demequinaceae</taxon>
        <taxon>Demequina</taxon>
    </lineage>
</organism>